<dbReference type="GeneID" id="65072058"/>
<protein>
    <submittedName>
        <fullName evidence="2">Putative transcriptional regulator</fullName>
    </submittedName>
</protein>
<sequence length="131" mass="14967">MQYFFLSIQGENIDMALIDRVKEVSKKNGLSLTELAIKAGIGEKSIYSWNKREPTVATLQKVADVLNVSTDYLLGRSDILQSKNSTKDQTVDILDDETILAFDGMEIEESEKEKLRDYARYIISLREKENK</sequence>
<evidence type="ECO:0000259" key="1">
    <source>
        <dbReference type="PROSITE" id="PS50943"/>
    </source>
</evidence>
<organism evidence="2 3">
    <name type="scientific">Leuconostoc phage phiMH1</name>
    <dbReference type="NCBI Taxonomy" id="912321"/>
    <lineage>
        <taxon>Viruses</taxon>
        <taxon>Duplodnaviria</taxon>
        <taxon>Heunggongvirae</taxon>
        <taxon>Uroviricota</taxon>
        <taxon>Caudoviricetes</taxon>
        <taxon>Seongbukvirus</taxon>
        <taxon>Seongbukvirus MH1</taxon>
    </lineage>
</organism>
<keyword evidence="3" id="KW-1185">Reference proteome</keyword>
<dbReference type="PROSITE" id="PS50943">
    <property type="entry name" value="HTH_CROC1"/>
    <property type="match status" value="1"/>
</dbReference>
<evidence type="ECO:0000313" key="2">
    <source>
        <dbReference type="EMBL" id="ADP69186.1"/>
    </source>
</evidence>
<dbReference type="KEGG" id="vg:65072058"/>
<dbReference type="SMART" id="SM00530">
    <property type="entry name" value="HTH_XRE"/>
    <property type="match status" value="1"/>
</dbReference>
<dbReference type="GO" id="GO:0003677">
    <property type="term" value="F:DNA binding"/>
    <property type="evidence" value="ECO:0007669"/>
    <property type="project" value="InterPro"/>
</dbReference>
<dbReference type="Proteomes" id="UP000257750">
    <property type="component" value="Segment"/>
</dbReference>
<dbReference type="CDD" id="cd00093">
    <property type="entry name" value="HTH_XRE"/>
    <property type="match status" value="1"/>
</dbReference>
<reference evidence="2 3" key="1">
    <citation type="journal article" date="2010" name="Arch. Virol.">
        <title>Complete genome sequence of ?MH1, a Leuconostoc temperate phage.</title>
        <authorList>
            <person name="Jang S.H."/>
            <person name="Hwang M.H."/>
            <person name="Chang H.I."/>
        </authorList>
    </citation>
    <scope>NUCLEOTIDE SEQUENCE [LARGE SCALE GENOMIC DNA]</scope>
</reference>
<dbReference type="Gene3D" id="1.10.260.40">
    <property type="entry name" value="lambda repressor-like DNA-binding domains"/>
    <property type="match status" value="1"/>
</dbReference>
<dbReference type="SUPFAM" id="SSF47413">
    <property type="entry name" value="lambda repressor-like DNA-binding domains"/>
    <property type="match status" value="1"/>
</dbReference>
<name>E3W8B9_9CAUD</name>
<accession>E3W8B9</accession>
<feature type="domain" description="HTH cro/C1-type" evidence="1">
    <location>
        <begin position="21"/>
        <end position="73"/>
    </location>
</feature>
<evidence type="ECO:0000313" key="3">
    <source>
        <dbReference type="Proteomes" id="UP000257750"/>
    </source>
</evidence>
<dbReference type="EMBL" id="HM596271">
    <property type="protein sequence ID" value="ADP69186.1"/>
    <property type="molecule type" value="Genomic_DNA"/>
</dbReference>
<proteinExistence type="predicted"/>
<dbReference type="InterPro" id="IPR001387">
    <property type="entry name" value="Cro/C1-type_HTH"/>
</dbReference>
<dbReference type="InterPro" id="IPR010982">
    <property type="entry name" value="Lambda_DNA-bd_dom_sf"/>
</dbReference>
<dbReference type="Pfam" id="PF01381">
    <property type="entry name" value="HTH_3"/>
    <property type="match status" value="1"/>
</dbReference>
<dbReference type="RefSeq" id="YP_010083048.1">
    <property type="nucleotide sequence ID" value="NC_055037.1"/>
</dbReference>